<gene>
    <name evidence="2" type="ORF">STCU_11826</name>
</gene>
<feature type="region of interest" description="Disordered" evidence="1">
    <location>
        <begin position="187"/>
        <end position="239"/>
    </location>
</feature>
<comment type="caution">
    <text evidence="2">The sequence shown here is derived from an EMBL/GenBank/DDBJ whole genome shotgun (WGS) entry which is preliminary data.</text>
</comment>
<feature type="region of interest" description="Disordered" evidence="1">
    <location>
        <begin position="101"/>
        <end position="152"/>
    </location>
</feature>
<evidence type="ECO:0000256" key="1">
    <source>
        <dbReference type="SAM" id="MobiDB-lite"/>
    </source>
</evidence>
<dbReference type="EMBL" id="ATMH01011833">
    <property type="protein sequence ID" value="EPY15690.1"/>
    <property type="molecule type" value="Genomic_DNA"/>
</dbReference>
<evidence type="ECO:0000313" key="3">
    <source>
        <dbReference type="Proteomes" id="UP000015354"/>
    </source>
</evidence>
<sequence>MLAPAGTSLSNTEQHNATLNYPHSNNNTNTFNSSGVSKSQPAPPGMQLPMGAFLSPSVSLRDVSHKNFNSLNPNQRSQQSYSHLFAAAASHQLTASAASSLSLPRPFSGDSSHLPRRLSPHTRAGLADGAGSPPLHPGARVSTTRRGVASSAERLKPPCAIIDLDHRVTLPAIPDTAASTSMVLSCSSGVSAHPRGHPAAASGGAPRGAANPEATPPPSARGDDTVVLGEGEGEEMPPPLLDEEAARRAQNLRGGDVEAVASIAEAAWRSFVHPEELGPDGQPLRDGAATAEMLRAALDPRLTTPGRLLDPLYTYASTEAHQSQHKKKFQFQFEKS</sequence>
<feature type="region of interest" description="Disordered" evidence="1">
    <location>
        <begin position="1"/>
        <end position="50"/>
    </location>
</feature>
<protein>
    <submittedName>
        <fullName evidence="2">Uncharacterized protein</fullName>
    </submittedName>
</protein>
<name>S9UYU1_9TRYP</name>
<dbReference type="Proteomes" id="UP000015354">
    <property type="component" value="Unassembled WGS sequence"/>
</dbReference>
<evidence type="ECO:0000313" key="2">
    <source>
        <dbReference type="EMBL" id="EPY15690.1"/>
    </source>
</evidence>
<feature type="compositionally biased region" description="Polar residues" evidence="1">
    <location>
        <begin position="7"/>
        <end position="23"/>
    </location>
</feature>
<organism evidence="2 3">
    <name type="scientific">Strigomonas culicis</name>
    <dbReference type="NCBI Taxonomy" id="28005"/>
    <lineage>
        <taxon>Eukaryota</taxon>
        <taxon>Discoba</taxon>
        <taxon>Euglenozoa</taxon>
        <taxon>Kinetoplastea</taxon>
        <taxon>Metakinetoplastina</taxon>
        <taxon>Trypanosomatida</taxon>
        <taxon>Trypanosomatidae</taxon>
        <taxon>Strigomonadinae</taxon>
        <taxon>Strigomonas</taxon>
    </lineage>
</organism>
<accession>S9UYU1</accession>
<keyword evidence="3" id="KW-1185">Reference proteome</keyword>
<proteinExistence type="predicted"/>
<feature type="compositionally biased region" description="Low complexity" evidence="1">
    <location>
        <begin position="191"/>
        <end position="210"/>
    </location>
</feature>
<feature type="compositionally biased region" description="Low complexity" evidence="1">
    <location>
        <begin position="24"/>
        <end position="34"/>
    </location>
</feature>
<reference evidence="2 3" key="1">
    <citation type="journal article" date="2013" name="PLoS ONE">
        <title>Predicting the Proteins of Angomonas deanei, Strigomonas culicis and Their Respective Endosymbionts Reveals New Aspects of the Trypanosomatidae Family.</title>
        <authorList>
            <person name="Motta M.C."/>
            <person name="Martins A.C."/>
            <person name="de Souza S.S."/>
            <person name="Catta-Preta C.M."/>
            <person name="Silva R."/>
            <person name="Klein C.C."/>
            <person name="de Almeida L.G."/>
            <person name="de Lima Cunha O."/>
            <person name="Ciapina L.P."/>
            <person name="Brocchi M."/>
            <person name="Colabardini A.C."/>
            <person name="de Araujo Lima B."/>
            <person name="Machado C.R."/>
            <person name="de Almeida Soares C.M."/>
            <person name="Probst C.M."/>
            <person name="de Menezes C.B."/>
            <person name="Thompson C.E."/>
            <person name="Bartholomeu D.C."/>
            <person name="Gradia D.F."/>
            <person name="Pavoni D.P."/>
            <person name="Grisard E.C."/>
            <person name="Fantinatti-Garboggini F."/>
            <person name="Marchini F.K."/>
            <person name="Rodrigues-Luiz G.F."/>
            <person name="Wagner G."/>
            <person name="Goldman G.H."/>
            <person name="Fietto J.L."/>
            <person name="Elias M.C."/>
            <person name="Goldman M.H."/>
            <person name="Sagot M.F."/>
            <person name="Pereira M."/>
            <person name="Stoco P.H."/>
            <person name="de Mendonca-Neto R.P."/>
            <person name="Teixeira S.M."/>
            <person name="Maciel T.E."/>
            <person name="de Oliveira Mendes T.A."/>
            <person name="Urmenyi T.P."/>
            <person name="de Souza W."/>
            <person name="Schenkman S."/>
            <person name="de Vasconcelos A.T."/>
        </authorList>
    </citation>
    <scope>NUCLEOTIDE SEQUENCE [LARGE SCALE GENOMIC DNA]</scope>
</reference>
<dbReference type="AlphaFoldDB" id="S9UYU1"/>